<feature type="domain" description="UvrD-like helicase ATP-binding" evidence="12">
    <location>
        <begin position="1"/>
        <end position="291"/>
    </location>
</feature>
<dbReference type="EC" id="5.6.2.4" evidence="9"/>
<dbReference type="GO" id="GO:0043138">
    <property type="term" value="F:3'-5' DNA helicase activity"/>
    <property type="evidence" value="ECO:0007669"/>
    <property type="project" value="UniProtKB-EC"/>
</dbReference>
<name>A0A1R2BVU1_9CILI</name>
<dbReference type="InterPro" id="IPR027417">
    <property type="entry name" value="P-loop_NTPase"/>
</dbReference>
<keyword evidence="15" id="KW-1185">Reference proteome</keyword>
<gene>
    <name evidence="14" type="ORF">SteCoe_18955</name>
</gene>
<dbReference type="PROSITE" id="PS51198">
    <property type="entry name" value="UVRD_HELICASE_ATP_BIND"/>
    <property type="match status" value="1"/>
</dbReference>
<evidence type="ECO:0000256" key="8">
    <source>
        <dbReference type="ARBA" id="ARBA00034617"/>
    </source>
</evidence>
<proteinExistence type="inferred from homology"/>
<dbReference type="Pfam" id="PF13361">
    <property type="entry name" value="UvrD_C"/>
    <property type="match status" value="2"/>
</dbReference>
<evidence type="ECO:0000256" key="11">
    <source>
        <dbReference type="PROSITE-ProRule" id="PRU00560"/>
    </source>
</evidence>
<evidence type="ECO:0000313" key="14">
    <source>
        <dbReference type="EMBL" id="OMJ80705.1"/>
    </source>
</evidence>
<sequence length="624" mass="71577">MILAAPGSGKTLTLTLRIAYLLNNNTNPKNICAVTFTKKAGDELKKRLESILPIHFDIKKLTIGTFHHCALKILRANASKVGLSFDFEIVTGRRQRNVIEEVLIEYLKYNSFEDLVLDDAKLLTDEEIQCIMEDIGSEDVRNYSGTLPVGSIKYVNSVICSAKINKDFLRSLNSKFFQVFDKYNSKLRSIKAIDLPDILFMAIGMFEKYPKVLENYQRRFKYLIVDEFQDTNSTQFEFIRLLGQNSNVTVCGDDDQAIYGWRGATVNIFEDFKQAFKSSNTIILNQNYRSTQNIVKICQSLIEKNPHRESKNVFSSGELGIIPQVFISENPKQEANLVCKTIKTLIKEGWDYKDMAILYRLHLVSTEFIIEMEKNSIPIKTKSKTIHFDKKELGLISYLRVIFNQNDNEAFMNIFNWPKRNLGDAAKTRLKYTASCKNLSLYSTLEFISSNFKGKNSKEFKELYDLLNHYIYLIPTLNPNDLIAKLSSKLNLGQQFQLLELSEKFTGLGKETLNEFLQSINVCQIPNNVTLCSIHQAKGMEWDIVFVVRVNEGILPAGDDVNEERRLAYVAGTRAKKRLFLTASMNGNKGENMLPSRFLDEFFDEDFKEKNRGMETPSKEVKFS</sequence>
<evidence type="ECO:0000256" key="6">
    <source>
        <dbReference type="ARBA" id="ARBA00023125"/>
    </source>
</evidence>
<dbReference type="AlphaFoldDB" id="A0A1R2BVU1"/>
<dbReference type="Gene3D" id="1.10.486.10">
    <property type="entry name" value="PCRA, domain 4"/>
    <property type="match status" value="1"/>
</dbReference>
<dbReference type="Gene3D" id="1.10.10.160">
    <property type="match status" value="1"/>
</dbReference>
<keyword evidence="7" id="KW-0413">Isomerase</keyword>
<comment type="catalytic activity">
    <reaction evidence="8">
        <text>Couples ATP hydrolysis with the unwinding of duplex DNA by translocating in the 3'-5' direction.</text>
        <dbReference type="EC" id="5.6.2.4"/>
    </reaction>
</comment>
<comment type="caution">
    <text evidence="14">The sequence shown here is derived from an EMBL/GenBank/DDBJ whole genome shotgun (WGS) entry which is preliminary data.</text>
</comment>
<feature type="binding site" evidence="11">
    <location>
        <begin position="4"/>
        <end position="11"/>
    </location>
    <ligand>
        <name>ATP</name>
        <dbReference type="ChEBI" id="CHEBI:30616"/>
    </ligand>
</feature>
<dbReference type="InterPro" id="IPR014017">
    <property type="entry name" value="DNA_helicase_UvrD-like_C"/>
</dbReference>
<keyword evidence="6" id="KW-0238">DNA-binding</keyword>
<dbReference type="GO" id="GO:0003677">
    <property type="term" value="F:DNA binding"/>
    <property type="evidence" value="ECO:0007669"/>
    <property type="project" value="UniProtKB-KW"/>
</dbReference>
<organism evidence="14 15">
    <name type="scientific">Stentor coeruleus</name>
    <dbReference type="NCBI Taxonomy" id="5963"/>
    <lineage>
        <taxon>Eukaryota</taxon>
        <taxon>Sar</taxon>
        <taxon>Alveolata</taxon>
        <taxon>Ciliophora</taxon>
        <taxon>Postciliodesmatophora</taxon>
        <taxon>Heterotrichea</taxon>
        <taxon>Heterotrichida</taxon>
        <taxon>Stentoridae</taxon>
        <taxon>Stentor</taxon>
    </lineage>
</organism>
<protein>
    <recommendedName>
        <fullName evidence="9">DNA 3'-5' helicase</fullName>
        <ecNumber evidence="9">5.6.2.4</ecNumber>
    </recommendedName>
</protein>
<evidence type="ECO:0000256" key="9">
    <source>
        <dbReference type="ARBA" id="ARBA00034808"/>
    </source>
</evidence>
<dbReference type="GO" id="GO:0016787">
    <property type="term" value="F:hydrolase activity"/>
    <property type="evidence" value="ECO:0007669"/>
    <property type="project" value="UniProtKB-UniRule"/>
</dbReference>
<dbReference type="OrthoDB" id="313343at2759"/>
<evidence type="ECO:0000259" key="13">
    <source>
        <dbReference type="PROSITE" id="PS51217"/>
    </source>
</evidence>
<dbReference type="GO" id="GO:0000725">
    <property type="term" value="P:recombinational repair"/>
    <property type="evidence" value="ECO:0007669"/>
    <property type="project" value="TreeGrafter"/>
</dbReference>
<evidence type="ECO:0000256" key="7">
    <source>
        <dbReference type="ARBA" id="ARBA00023235"/>
    </source>
</evidence>
<evidence type="ECO:0000256" key="1">
    <source>
        <dbReference type="ARBA" id="ARBA00009922"/>
    </source>
</evidence>
<dbReference type="Gene3D" id="3.40.50.300">
    <property type="entry name" value="P-loop containing nucleotide triphosphate hydrolases"/>
    <property type="match status" value="2"/>
</dbReference>
<dbReference type="PANTHER" id="PTHR11070">
    <property type="entry name" value="UVRD / RECB / PCRA DNA HELICASE FAMILY MEMBER"/>
    <property type="match status" value="1"/>
</dbReference>
<keyword evidence="2 11" id="KW-0547">Nucleotide-binding</keyword>
<keyword evidence="3 11" id="KW-0378">Hydrolase</keyword>
<evidence type="ECO:0000256" key="2">
    <source>
        <dbReference type="ARBA" id="ARBA00022741"/>
    </source>
</evidence>
<dbReference type="InterPro" id="IPR014016">
    <property type="entry name" value="UvrD-like_ATP-bd"/>
</dbReference>
<reference evidence="14 15" key="1">
    <citation type="submission" date="2016-11" db="EMBL/GenBank/DDBJ databases">
        <title>The macronuclear genome of Stentor coeruleus: a giant cell with tiny introns.</title>
        <authorList>
            <person name="Slabodnick M."/>
            <person name="Ruby J.G."/>
            <person name="Reiff S.B."/>
            <person name="Swart E.C."/>
            <person name="Gosai S."/>
            <person name="Prabakaran S."/>
            <person name="Witkowska E."/>
            <person name="Larue G.E."/>
            <person name="Fisher S."/>
            <person name="Freeman R.M."/>
            <person name="Gunawardena J."/>
            <person name="Chu W."/>
            <person name="Stover N.A."/>
            <person name="Gregory B.D."/>
            <person name="Nowacki M."/>
            <person name="Derisi J."/>
            <person name="Roy S.W."/>
            <person name="Marshall W.F."/>
            <person name="Sood P."/>
        </authorList>
    </citation>
    <scope>NUCLEOTIDE SEQUENCE [LARGE SCALE GENOMIC DNA]</scope>
    <source>
        <strain evidence="14">WM001</strain>
    </source>
</reference>
<evidence type="ECO:0000256" key="3">
    <source>
        <dbReference type="ARBA" id="ARBA00022801"/>
    </source>
</evidence>
<dbReference type="Pfam" id="PF00580">
    <property type="entry name" value="UvrD-helicase"/>
    <property type="match status" value="1"/>
</dbReference>
<accession>A0A1R2BVU1</accession>
<evidence type="ECO:0000313" key="15">
    <source>
        <dbReference type="Proteomes" id="UP000187209"/>
    </source>
</evidence>
<evidence type="ECO:0000256" key="4">
    <source>
        <dbReference type="ARBA" id="ARBA00022806"/>
    </source>
</evidence>
<feature type="domain" description="UvrD-like helicase C-terminal" evidence="13">
    <location>
        <begin position="292"/>
        <end position="539"/>
    </location>
</feature>
<keyword evidence="5 11" id="KW-0067">ATP-binding</keyword>
<dbReference type="PANTHER" id="PTHR11070:SF2">
    <property type="entry name" value="ATP-DEPENDENT DNA HELICASE SRS2"/>
    <property type="match status" value="1"/>
</dbReference>
<dbReference type="CDD" id="cd17932">
    <property type="entry name" value="DEXQc_UvrD"/>
    <property type="match status" value="1"/>
</dbReference>
<dbReference type="InterPro" id="IPR000212">
    <property type="entry name" value="DNA_helicase_UvrD/REP"/>
</dbReference>
<dbReference type="SUPFAM" id="SSF52540">
    <property type="entry name" value="P-loop containing nucleoside triphosphate hydrolases"/>
    <property type="match status" value="1"/>
</dbReference>
<evidence type="ECO:0000256" key="10">
    <source>
        <dbReference type="ARBA" id="ARBA00048988"/>
    </source>
</evidence>
<dbReference type="GO" id="GO:0005524">
    <property type="term" value="F:ATP binding"/>
    <property type="evidence" value="ECO:0007669"/>
    <property type="project" value="UniProtKB-UniRule"/>
</dbReference>
<dbReference type="InterPro" id="IPR013986">
    <property type="entry name" value="DExx_box_DNA_helicase_dom_sf"/>
</dbReference>
<dbReference type="PROSITE" id="PS51217">
    <property type="entry name" value="UVRD_HELICASE_CTER"/>
    <property type="match status" value="1"/>
</dbReference>
<evidence type="ECO:0000256" key="5">
    <source>
        <dbReference type="ARBA" id="ARBA00022840"/>
    </source>
</evidence>
<evidence type="ECO:0000259" key="12">
    <source>
        <dbReference type="PROSITE" id="PS51198"/>
    </source>
</evidence>
<dbReference type="EMBL" id="MPUH01000411">
    <property type="protein sequence ID" value="OMJ80705.1"/>
    <property type="molecule type" value="Genomic_DNA"/>
</dbReference>
<comment type="catalytic activity">
    <reaction evidence="10">
        <text>ATP + H2O = ADP + phosphate + H(+)</text>
        <dbReference type="Rhea" id="RHEA:13065"/>
        <dbReference type="ChEBI" id="CHEBI:15377"/>
        <dbReference type="ChEBI" id="CHEBI:15378"/>
        <dbReference type="ChEBI" id="CHEBI:30616"/>
        <dbReference type="ChEBI" id="CHEBI:43474"/>
        <dbReference type="ChEBI" id="CHEBI:456216"/>
        <dbReference type="EC" id="5.6.2.4"/>
    </reaction>
</comment>
<keyword evidence="4 11" id="KW-0347">Helicase</keyword>
<comment type="similarity">
    <text evidence="1">Belongs to the helicase family. UvrD subfamily.</text>
</comment>
<dbReference type="Proteomes" id="UP000187209">
    <property type="component" value="Unassembled WGS sequence"/>
</dbReference>